<feature type="domain" description="PorZ N-terminal beta-propeller" evidence="3">
    <location>
        <begin position="47"/>
        <end position="201"/>
    </location>
</feature>
<protein>
    <submittedName>
        <fullName evidence="4">T9SS type A sorting domain-containing protein</fullName>
    </submittedName>
</protein>
<dbReference type="Gene3D" id="2.130.10.10">
    <property type="entry name" value="YVTN repeat-like/Quinoprotein amine dehydrogenase"/>
    <property type="match status" value="1"/>
</dbReference>
<evidence type="ECO:0000256" key="1">
    <source>
        <dbReference type="ARBA" id="ARBA00022729"/>
    </source>
</evidence>
<comment type="caution">
    <text evidence="4">The sequence shown here is derived from an EMBL/GenBank/DDBJ whole genome shotgun (WGS) entry which is preliminary data.</text>
</comment>
<organism evidence="4 5">
    <name type="scientific">Kaistella pullorum</name>
    <dbReference type="NCBI Taxonomy" id="2763074"/>
    <lineage>
        <taxon>Bacteria</taxon>
        <taxon>Pseudomonadati</taxon>
        <taxon>Bacteroidota</taxon>
        <taxon>Flavobacteriia</taxon>
        <taxon>Flavobacteriales</taxon>
        <taxon>Weeksellaceae</taxon>
        <taxon>Chryseobacterium group</taxon>
        <taxon>Kaistella</taxon>
    </lineage>
</organism>
<feature type="signal peptide" evidence="2">
    <location>
        <begin position="1"/>
        <end position="18"/>
    </location>
</feature>
<name>A0ABR8WQ43_9FLAO</name>
<evidence type="ECO:0000313" key="4">
    <source>
        <dbReference type="EMBL" id="MBD8019003.1"/>
    </source>
</evidence>
<dbReference type="Gene3D" id="2.60.40.4070">
    <property type="match status" value="1"/>
</dbReference>
<evidence type="ECO:0000256" key="2">
    <source>
        <dbReference type="SAM" id="SignalP"/>
    </source>
</evidence>
<dbReference type="SUPFAM" id="SSF75011">
    <property type="entry name" value="3-carboxy-cis,cis-mucoante lactonizing enzyme"/>
    <property type="match status" value="1"/>
</dbReference>
<sequence length="754" mass="81679">MKKILPFLLLIVSIQISAQVISSSRWTDLFSYGNVLTVREDNGKLIAATENGIFFYTPSSGEITKLSKANGLHEVKISAFDYNPETKIGLVGYRNGSLDVISPDGITYVVDIPLATGYNGDKKINHISITGNLAVVSVGYGVSVFRLDRKEFGDSAFFTNSSGVYEASREAVIKDNTVYAATATGLKSHEINTTFAIYSTWTNVAAGNMTQLANGGVIAFSDANSVRYGSGTSFSAIPQSFAAIRDVTVTAENIIVTDNAAISVFGNNGTFIKTYQAGETLNTGFFSQGNIYAGTQSSGIKTESGDLIKPDGPYNNTAYKINLQKDKIWLSTGNRTNRFNDAAPHPLNLGFYHYTGSEWVYPSYFKTSGMLFNVMDVAANPADTDEVFFTNFIPSGSQGVYKMKYNASAKDYEFVNVYKTGQDVYFNRPMGLVFDDKNNLYGSIAFLTLENPAGSAGLMSYDRAADAFRYKSLKISAAVQKPIISEGLIWIPLPRVNGITATDYKGTTSVNDDEVFVVGVNNGLPSNSEGVLSVAIDKTGDAWIGTDNGLRVLSSAASNIRNSPAVEPVIIEENGLGEELFRDSGVLQIEVDSGNQKWVSINGGGVFYLSSTGEQTIKHFTKENSPLPNNSVTDIKVDNKTGKVYFVTLDGVMVYQGDVLDVTENFGDVLVYPNPVVYSKYKGNVRIRGLAEKTNIRITDAAGNLVHQAVSRGGYYEWNLNNHRGVRVASGIYFVLMTNADGTDTATAKIAVVN</sequence>
<keyword evidence="1 2" id="KW-0732">Signal</keyword>
<dbReference type="Proteomes" id="UP000626242">
    <property type="component" value="Unassembled WGS sequence"/>
</dbReference>
<dbReference type="NCBIfam" id="TIGR04183">
    <property type="entry name" value="Por_Secre_tail"/>
    <property type="match status" value="1"/>
</dbReference>
<evidence type="ECO:0000259" key="3">
    <source>
        <dbReference type="Pfam" id="PF21544"/>
    </source>
</evidence>
<keyword evidence="5" id="KW-1185">Reference proteome</keyword>
<dbReference type="InterPro" id="IPR015943">
    <property type="entry name" value="WD40/YVTN_repeat-like_dom_sf"/>
</dbReference>
<dbReference type="EMBL" id="JACSPS010000004">
    <property type="protein sequence ID" value="MBD8019003.1"/>
    <property type="molecule type" value="Genomic_DNA"/>
</dbReference>
<accession>A0ABR8WQ43</accession>
<gene>
    <name evidence="4" type="ORF">H9628_11030</name>
</gene>
<dbReference type="RefSeq" id="WP_251834196.1">
    <property type="nucleotide sequence ID" value="NZ_JACSPS010000004.1"/>
</dbReference>
<reference evidence="4 5" key="1">
    <citation type="submission" date="2020-08" db="EMBL/GenBank/DDBJ databases">
        <title>A Genomic Blueprint of the Chicken Gut Microbiome.</title>
        <authorList>
            <person name="Gilroy R."/>
            <person name="Ravi A."/>
            <person name="Getino M."/>
            <person name="Pursley I."/>
            <person name="Horton D.L."/>
            <person name="Alikhan N.-F."/>
            <person name="Baker D."/>
            <person name="Gharbi K."/>
            <person name="Hall N."/>
            <person name="Watson M."/>
            <person name="Adriaenssens E.M."/>
            <person name="Foster-Nyarko E."/>
            <person name="Jarju S."/>
            <person name="Secka A."/>
            <person name="Antonio M."/>
            <person name="Oren A."/>
            <person name="Chaudhuri R."/>
            <person name="La Ragione R.M."/>
            <person name="Hildebrand F."/>
            <person name="Pallen M.J."/>
        </authorList>
    </citation>
    <scope>NUCLEOTIDE SEQUENCE [LARGE SCALE GENOMIC DNA]</scope>
    <source>
        <strain evidence="4 5">Sa1CVA4</strain>
    </source>
</reference>
<dbReference type="InterPro" id="IPR026444">
    <property type="entry name" value="Secre_tail"/>
</dbReference>
<proteinExistence type="predicted"/>
<evidence type="ECO:0000313" key="5">
    <source>
        <dbReference type="Proteomes" id="UP000626242"/>
    </source>
</evidence>
<dbReference type="InterPro" id="IPR048954">
    <property type="entry name" value="PorZ_N"/>
</dbReference>
<dbReference type="SUPFAM" id="SSF63829">
    <property type="entry name" value="Calcium-dependent phosphotriesterase"/>
    <property type="match status" value="2"/>
</dbReference>
<feature type="chain" id="PRO_5046657881" evidence="2">
    <location>
        <begin position="19"/>
        <end position="754"/>
    </location>
</feature>
<dbReference type="Pfam" id="PF21544">
    <property type="entry name" value="PorZ_N_b_propeller"/>
    <property type="match status" value="1"/>
</dbReference>